<dbReference type="PANTHER" id="PTHR43134">
    <property type="entry name" value="SIGNAL RECOGNITION PARTICLE RECEPTOR SUBUNIT ALPHA"/>
    <property type="match status" value="1"/>
</dbReference>
<dbReference type="InterPro" id="IPR013822">
    <property type="entry name" value="Signal_recog_particl_SRP54_hlx"/>
</dbReference>
<evidence type="ECO:0000256" key="8">
    <source>
        <dbReference type="ARBA" id="ARBA00048027"/>
    </source>
</evidence>
<protein>
    <recommendedName>
        <fullName evidence="9">Signal recognition particle receptor FtsY</fullName>
        <shortName evidence="9">SRP receptor</shortName>
        <ecNumber evidence="9">3.6.5.4</ecNumber>
    </recommendedName>
</protein>
<dbReference type="InterPro" id="IPR036225">
    <property type="entry name" value="SRP/SRP_N"/>
</dbReference>
<evidence type="ECO:0000259" key="12">
    <source>
        <dbReference type="SMART" id="SM00963"/>
    </source>
</evidence>
<dbReference type="NCBIfam" id="TIGR00064">
    <property type="entry name" value="ftsY"/>
    <property type="match status" value="1"/>
</dbReference>
<evidence type="ECO:0000256" key="9">
    <source>
        <dbReference type="HAMAP-Rule" id="MF_00920"/>
    </source>
</evidence>
<dbReference type="CDD" id="cd17874">
    <property type="entry name" value="FtsY"/>
    <property type="match status" value="1"/>
</dbReference>
<dbReference type="SMART" id="SM00382">
    <property type="entry name" value="AAA"/>
    <property type="match status" value="1"/>
</dbReference>
<evidence type="ECO:0000259" key="11">
    <source>
        <dbReference type="SMART" id="SM00962"/>
    </source>
</evidence>
<gene>
    <name evidence="9 13" type="primary">ftsY</name>
    <name evidence="13" type="ORF">NV226_00055</name>
</gene>
<feature type="binding site" evidence="9">
    <location>
        <begin position="149"/>
        <end position="156"/>
    </location>
    <ligand>
        <name>GTP</name>
        <dbReference type="ChEBI" id="CHEBI:37565"/>
    </ligand>
</feature>
<keyword evidence="2 9" id="KW-0963">Cytoplasm</keyword>
<dbReference type="SMART" id="SM00962">
    <property type="entry name" value="SRP54"/>
    <property type="match status" value="1"/>
</dbReference>
<evidence type="ECO:0000256" key="2">
    <source>
        <dbReference type="ARBA" id="ARBA00022490"/>
    </source>
</evidence>
<dbReference type="InterPro" id="IPR000897">
    <property type="entry name" value="SRP54_GTPase_dom"/>
</dbReference>
<organism evidence="13 14">
    <name type="scientific">Mycoplasma iguanae</name>
    <dbReference type="NCBI Taxonomy" id="292461"/>
    <lineage>
        <taxon>Bacteria</taxon>
        <taxon>Bacillati</taxon>
        <taxon>Mycoplasmatota</taxon>
        <taxon>Mollicutes</taxon>
        <taxon>Mycoplasmataceae</taxon>
        <taxon>Mycoplasma</taxon>
    </lineage>
</organism>
<dbReference type="SUPFAM" id="SSF52540">
    <property type="entry name" value="P-loop containing nucleoside triphosphate hydrolases"/>
    <property type="match status" value="1"/>
</dbReference>
<comment type="similarity">
    <text evidence="9">Belongs to the GTP-binding SRP family. FtsY subfamily.</text>
</comment>
<dbReference type="InterPro" id="IPR004390">
    <property type="entry name" value="SR_rcpt_FtsY"/>
</dbReference>
<name>A0ABY5RBH5_9MOLU</name>
<evidence type="ECO:0000256" key="3">
    <source>
        <dbReference type="ARBA" id="ARBA00022741"/>
    </source>
</evidence>
<keyword evidence="4 9" id="KW-0378">Hydrolase</keyword>
<evidence type="ECO:0000313" key="14">
    <source>
        <dbReference type="Proteomes" id="UP001059252"/>
    </source>
</evidence>
<keyword evidence="5 9" id="KW-0342">GTP-binding</keyword>
<comment type="catalytic activity">
    <reaction evidence="8 9">
        <text>GTP + H2O = GDP + phosphate + H(+)</text>
        <dbReference type="Rhea" id="RHEA:19669"/>
        <dbReference type="ChEBI" id="CHEBI:15377"/>
        <dbReference type="ChEBI" id="CHEBI:15378"/>
        <dbReference type="ChEBI" id="CHEBI:37565"/>
        <dbReference type="ChEBI" id="CHEBI:43474"/>
        <dbReference type="ChEBI" id="CHEBI:58189"/>
        <dbReference type="EC" id="3.6.5.4"/>
    </reaction>
</comment>
<dbReference type="SUPFAM" id="SSF47364">
    <property type="entry name" value="Domain of the SRP/SRP receptor G-proteins"/>
    <property type="match status" value="1"/>
</dbReference>
<keyword evidence="7 9" id="KW-0675">Receptor</keyword>
<comment type="subunit">
    <text evidence="9">Part of the signal recognition particle protein translocation system, which is composed of SRP and FtsY.</text>
</comment>
<dbReference type="PANTHER" id="PTHR43134:SF1">
    <property type="entry name" value="SIGNAL RECOGNITION PARTICLE RECEPTOR SUBUNIT ALPHA"/>
    <property type="match status" value="1"/>
</dbReference>
<feature type="binding site" evidence="9">
    <location>
        <begin position="296"/>
        <end position="299"/>
    </location>
    <ligand>
        <name>GTP</name>
        <dbReference type="ChEBI" id="CHEBI:37565"/>
    </ligand>
</feature>
<feature type="binding site" evidence="9">
    <location>
        <begin position="232"/>
        <end position="236"/>
    </location>
    <ligand>
        <name>GTP</name>
        <dbReference type="ChEBI" id="CHEBI:37565"/>
    </ligand>
</feature>
<dbReference type="Pfam" id="PF00448">
    <property type="entry name" value="SRP54"/>
    <property type="match status" value="1"/>
</dbReference>
<feature type="domain" description="AAA+ ATPase" evidence="10">
    <location>
        <begin position="141"/>
        <end position="343"/>
    </location>
</feature>
<feature type="domain" description="Signal recognition particle SRP54 helical bundle" evidence="12">
    <location>
        <begin position="44"/>
        <end position="125"/>
    </location>
</feature>
<reference evidence="13" key="1">
    <citation type="submission" date="2022-08" db="EMBL/GenBank/DDBJ databases">
        <title>Complete genome of Mycoplasma iguanae type strain 2327.</title>
        <authorList>
            <person name="Spergser J."/>
        </authorList>
    </citation>
    <scope>NUCLEOTIDE SEQUENCE</scope>
    <source>
        <strain evidence="13">2327</strain>
    </source>
</reference>
<accession>A0ABY5RBH5</accession>
<dbReference type="Proteomes" id="UP001059252">
    <property type="component" value="Chromosome"/>
</dbReference>
<dbReference type="InterPro" id="IPR042101">
    <property type="entry name" value="SRP54_N_sf"/>
</dbReference>
<proteinExistence type="inferred from homology"/>
<evidence type="ECO:0000256" key="1">
    <source>
        <dbReference type="ARBA" id="ARBA00022475"/>
    </source>
</evidence>
<evidence type="ECO:0000256" key="5">
    <source>
        <dbReference type="ARBA" id="ARBA00023134"/>
    </source>
</evidence>
<dbReference type="InterPro" id="IPR027417">
    <property type="entry name" value="P-loop_NTPase"/>
</dbReference>
<feature type="domain" description="SRP54-type proteins GTP-binding" evidence="11">
    <location>
        <begin position="142"/>
        <end position="344"/>
    </location>
</feature>
<dbReference type="EMBL" id="CP102734">
    <property type="protein sequence ID" value="UVD81702.1"/>
    <property type="molecule type" value="Genomic_DNA"/>
</dbReference>
<dbReference type="SMART" id="SM00963">
    <property type="entry name" value="SRP54_N"/>
    <property type="match status" value="1"/>
</dbReference>
<keyword evidence="6 9" id="KW-0472">Membrane</keyword>
<evidence type="ECO:0000256" key="4">
    <source>
        <dbReference type="ARBA" id="ARBA00022801"/>
    </source>
</evidence>
<dbReference type="EC" id="3.6.5.4" evidence="9"/>
<evidence type="ECO:0000256" key="6">
    <source>
        <dbReference type="ARBA" id="ARBA00023136"/>
    </source>
</evidence>
<dbReference type="Gene3D" id="1.20.120.140">
    <property type="entry name" value="Signal recognition particle SRP54, nucleotide-binding domain"/>
    <property type="match status" value="1"/>
</dbReference>
<evidence type="ECO:0000256" key="7">
    <source>
        <dbReference type="ARBA" id="ARBA00023170"/>
    </source>
</evidence>
<keyword evidence="3 9" id="KW-0547">Nucleotide-binding</keyword>
<evidence type="ECO:0000259" key="10">
    <source>
        <dbReference type="SMART" id="SM00382"/>
    </source>
</evidence>
<dbReference type="Gene3D" id="3.40.50.300">
    <property type="entry name" value="P-loop containing nucleotide triphosphate hydrolases"/>
    <property type="match status" value="1"/>
</dbReference>
<keyword evidence="1 9" id="KW-1003">Cell membrane</keyword>
<sequence>MGFFKKLKDRLFSGSKITTEEELEKKESRDLTKKLIKEKKIDSYVAGMKKTGSSFSQRIIELQNAYNEIDEDFFDELEEILIMSDVSVSLVDLIIDQVKKEVKKENISDPKLIGEILTDKIFVIYANNDTVDTRLNIENDRLNIVMLIGVNGSGKTTSIAKIAHKLKQENKKILIAAGDTFRAAAVEQLNVWAERIGVDIITPNQKETDPASIVYRSLDKALDENYDVLIIDTSGRLQNKVNLMKELEKMNAIIEKKVPGAPHEVLLTIDATTGQNGVIQAKGFKEITNLSGIILTKMDGTSKGGIVLSIKNETGVNVKLIGLGEKLDDLHEFDLDLFIYGLTQNLIEQDK</sequence>
<comment type="subcellular location">
    <subcellularLocation>
        <location evidence="9">Cell membrane</location>
        <topology evidence="9">Peripheral membrane protein</topology>
        <orientation evidence="9">Cytoplasmic side</orientation>
    </subcellularLocation>
    <subcellularLocation>
        <location evidence="9">Cytoplasm</location>
    </subcellularLocation>
</comment>
<comment type="function">
    <text evidence="9">Involved in targeting and insertion of nascent membrane proteins into the cytoplasmic membrane. Acts as a receptor for the complex formed by the signal recognition particle (SRP) and the ribosome-nascent chain (RNC).</text>
</comment>
<keyword evidence="14" id="KW-1185">Reference proteome</keyword>
<dbReference type="HAMAP" id="MF_00920">
    <property type="entry name" value="FtsY"/>
    <property type="match status" value="1"/>
</dbReference>
<evidence type="ECO:0000313" key="13">
    <source>
        <dbReference type="EMBL" id="UVD81702.1"/>
    </source>
</evidence>
<dbReference type="Pfam" id="PF02881">
    <property type="entry name" value="SRP54_N"/>
    <property type="match status" value="1"/>
</dbReference>
<dbReference type="InterPro" id="IPR003593">
    <property type="entry name" value="AAA+_ATPase"/>
</dbReference>